<feature type="non-terminal residue" evidence="11">
    <location>
        <position position="488"/>
    </location>
</feature>
<dbReference type="PROSITE" id="PS50929">
    <property type="entry name" value="ABC_TM1F"/>
    <property type="match status" value="1"/>
</dbReference>
<evidence type="ECO:0000313" key="12">
    <source>
        <dbReference type="Proteomes" id="UP000824263"/>
    </source>
</evidence>
<dbReference type="Proteomes" id="UP000824263">
    <property type="component" value="Unassembled WGS sequence"/>
</dbReference>
<keyword evidence="5" id="KW-0547">Nucleotide-binding</keyword>
<gene>
    <name evidence="11" type="ORF">H9873_05510</name>
</gene>
<dbReference type="InterPro" id="IPR003439">
    <property type="entry name" value="ABC_transporter-like_ATP-bd"/>
</dbReference>
<name>A0A9D1UEL1_9FIRM</name>
<evidence type="ECO:0000256" key="8">
    <source>
        <dbReference type="ARBA" id="ARBA00023136"/>
    </source>
</evidence>
<dbReference type="Gene3D" id="3.40.50.300">
    <property type="entry name" value="P-loop containing nucleotide triphosphate hydrolases"/>
    <property type="match status" value="1"/>
</dbReference>
<dbReference type="EMBL" id="DXGF01000103">
    <property type="protein sequence ID" value="HIW83761.1"/>
    <property type="molecule type" value="Genomic_DNA"/>
</dbReference>
<reference evidence="11" key="1">
    <citation type="journal article" date="2021" name="PeerJ">
        <title>Extensive microbial diversity within the chicken gut microbiome revealed by metagenomics and culture.</title>
        <authorList>
            <person name="Gilroy R."/>
            <person name="Ravi A."/>
            <person name="Getino M."/>
            <person name="Pursley I."/>
            <person name="Horton D.L."/>
            <person name="Alikhan N.F."/>
            <person name="Baker D."/>
            <person name="Gharbi K."/>
            <person name="Hall N."/>
            <person name="Watson M."/>
            <person name="Adriaenssens E.M."/>
            <person name="Foster-Nyarko E."/>
            <person name="Jarju S."/>
            <person name="Secka A."/>
            <person name="Antonio M."/>
            <person name="Oren A."/>
            <person name="Chaudhuri R.R."/>
            <person name="La Ragione R."/>
            <person name="Hildebrand F."/>
            <person name="Pallen M.J."/>
        </authorList>
    </citation>
    <scope>NUCLEOTIDE SEQUENCE</scope>
    <source>
        <strain evidence="11">ChiSxjej1B13-11762</strain>
    </source>
</reference>
<dbReference type="InterPro" id="IPR027417">
    <property type="entry name" value="P-loop_NTPase"/>
</dbReference>
<evidence type="ECO:0000256" key="2">
    <source>
        <dbReference type="ARBA" id="ARBA00022448"/>
    </source>
</evidence>
<comment type="caution">
    <text evidence="11">The sequence shown here is derived from an EMBL/GenBank/DDBJ whole genome shotgun (WGS) entry which is preliminary data.</text>
</comment>
<feature type="transmembrane region" description="Helical" evidence="9">
    <location>
        <begin position="163"/>
        <end position="180"/>
    </location>
</feature>
<keyword evidence="2" id="KW-0813">Transport</keyword>
<dbReference type="PANTHER" id="PTHR43394">
    <property type="entry name" value="ATP-DEPENDENT PERMEASE MDL1, MITOCHONDRIAL"/>
    <property type="match status" value="1"/>
</dbReference>
<dbReference type="SUPFAM" id="SSF90123">
    <property type="entry name" value="ABC transporter transmembrane region"/>
    <property type="match status" value="1"/>
</dbReference>
<accession>A0A9D1UEL1</accession>
<dbReference type="FunFam" id="1.20.1560.10:FF:000011">
    <property type="entry name" value="Multidrug ABC transporter ATP-binding protein"/>
    <property type="match status" value="1"/>
</dbReference>
<keyword evidence="7 9" id="KW-1133">Transmembrane helix</keyword>
<dbReference type="AlphaFoldDB" id="A0A9D1UEL1"/>
<evidence type="ECO:0000313" key="11">
    <source>
        <dbReference type="EMBL" id="HIW83761.1"/>
    </source>
</evidence>
<dbReference type="Pfam" id="PF00664">
    <property type="entry name" value="ABC_membrane"/>
    <property type="match status" value="1"/>
</dbReference>
<protein>
    <submittedName>
        <fullName evidence="11">ABC transporter ATP-binding protein</fullName>
    </submittedName>
</protein>
<dbReference type="Pfam" id="PF00005">
    <property type="entry name" value="ABC_tran"/>
    <property type="match status" value="1"/>
</dbReference>
<proteinExistence type="predicted"/>
<evidence type="ECO:0000256" key="7">
    <source>
        <dbReference type="ARBA" id="ARBA00022989"/>
    </source>
</evidence>
<organism evidence="11 12">
    <name type="scientific">Candidatus Dorea gallistercoris</name>
    <dbReference type="NCBI Taxonomy" id="2838542"/>
    <lineage>
        <taxon>Bacteria</taxon>
        <taxon>Bacillati</taxon>
        <taxon>Bacillota</taxon>
        <taxon>Clostridia</taxon>
        <taxon>Lachnospirales</taxon>
        <taxon>Lachnospiraceae</taxon>
        <taxon>Dorea</taxon>
    </lineage>
</organism>
<comment type="subcellular location">
    <subcellularLocation>
        <location evidence="1">Cell membrane</location>
        <topology evidence="1">Multi-pass membrane protein</topology>
    </subcellularLocation>
</comment>
<dbReference type="InterPro" id="IPR039421">
    <property type="entry name" value="Type_1_exporter"/>
</dbReference>
<evidence type="ECO:0000256" key="1">
    <source>
        <dbReference type="ARBA" id="ARBA00004651"/>
    </source>
</evidence>
<feature type="transmembrane region" description="Helical" evidence="9">
    <location>
        <begin position="30"/>
        <end position="50"/>
    </location>
</feature>
<dbReference type="GO" id="GO:0016887">
    <property type="term" value="F:ATP hydrolysis activity"/>
    <property type="evidence" value="ECO:0007669"/>
    <property type="project" value="InterPro"/>
</dbReference>
<dbReference type="CDD" id="cd18547">
    <property type="entry name" value="ABC_6TM_Tm288_like"/>
    <property type="match status" value="1"/>
</dbReference>
<evidence type="ECO:0000256" key="3">
    <source>
        <dbReference type="ARBA" id="ARBA00022475"/>
    </source>
</evidence>
<keyword evidence="8 9" id="KW-0472">Membrane</keyword>
<evidence type="ECO:0000256" key="5">
    <source>
        <dbReference type="ARBA" id="ARBA00022741"/>
    </source>
</evidence>
<evidence type="ECO:0000256" key="6">
    <source>
        <dbReference type="ARBA" id="ARBA00022840"/>
    </source>
</evidence>
<evidence type="ECO:0000259" key="10">
    <source>
        <dbReference type="PROSITE" id="PS50929"/>
    </source>
</evidence>
<keyword evidence="3" id="KW-1003">Cell membrane</keyword>
<dbReference type="GO" id="GO:0005524">
    <property type="term" value="F:ATP binding"/>
    <property type="evidence" value="ECO:0007669"/>
    <property type="project" value="UniProtKB-KW"/>
</dbReference>
<feature type="transmembrane region" description="Helical" evidence="9">
    <location>
        <begin position="84"/>
        <end position="109"/>
    </location>
</feature>
<dbReference type="PANTHER" id="PTHR43394:SF1">
    <property type="entry name" value="ATP-BINDING CASSETTE SUB-FAMILY B MEMBER 10, MITOCHONDRIAL"/>
    <property type="match status" value="1"/>
</dbReference>
<feature type="transmembrane region" description="Helical" evidence="9">
    <location>
        <begin position="274"/>
        <end position="292"/>
    </location>
</feature>
<dbReference type="GO" id="GO:0015421">
    <property type="term" value="F:ABC-type oligopeptide transporter activity"/>
    <property type="evidence" value="ECO:0007669"/>
    <property type="project" value="TreeGrafter"/>
</dbReference>
<sequence>MAMHGRRLPDEKAKDFKGTLKKLFHYMNMFKAQMILVAIFAVGGTIFNIIGPRILGKATTEIFNGLVSKVSGGSGMDFAKIGQILLLTLGLYLLSACCSFIQGLLMTGISQKTTYRLRKEISEKIHRMPMGYFDTKPVGEILSRVTNDVDTLGQSLNQSATQLITSVTTIIGVLVMMLSISPLMTLVALLILPLSIGLLSFVMKHSQKYFRGQQKYLGNVNGQVEEVYSGHNIIKAFNKEQDVIREFNETNEHLYDSAWKSQFFSGMMMPVMQFVGNLGYVAVAILGGYLAIRDVIEVGDIQSFIQYVRNFTQPIQQVAQVANMLQSTAAASERVFEFLEEEEESQTVSDPVSVEGIQGNVEFEHVHFGYHPDKTIIKDFSAAVKAGQKIAIVGPTGAGKTTMIKLLMRFYDVNSGAIKVDGHDIRDFDRGELRKLFGMVLQDTWLFHGSIMENIRYGKLEASDDEVIQAAKAAHVHRFVQTLPGGYG</sequence>
<dbReference type="SUPFAM" id="SSF52540">
    <property type="entry name" value="P-loop containing nucleoside triphosphate hydrolases"/>
    <property type="match status" value="1"/>
</dbReference>
<feature type="domain" description="ABC transmembrane type-1" evidence="10">
    <location>
        <begin position="35"/>
        <end position="327"/>
    </location>
</feature>
<dbReference type="Gene3D" id="1.20.1560.10">
    <property type="entry name" value="ABC transporter type 1, transmembrane domain"/>
    <property type="match status" value="1"/>
</dbReference>
<dbReference type="GO" id="GO:0005886">
    <property type="term" value="C:plasma membrane"/>
    <property type="evidence" value="ECO:0007669"/>
    <property type="project" value="UniProtKB-SubCell"/>
</dbReference>
<keyword evidence="6 11" id="KW-0067">ATP-binding</keyword>
<feature type="transmembrane region" description="Helical" evidence="9">
    <location>
        <begin position="186"/>
        <end position="203"/>
    </location>
</feature>
<reference evidence="11" key="2">
    <citation type="submission" date="2021-04" db="EMBL/GenBank/DDBJ databases">
        <authorList>
            <person name="Gilroy R."/>
        </authorList>
    </citation>
    <scope>NUCLEOTIDE SEQUENCE</scope>
    <source>
        <strain evidence="11">ChiSxjej1B13-11762</strain>
    </source>
</reference>
<evidence type="ECO:0000256" key="4">
    <source>
        <dbReference type="ARBA" id="ARBA00022692"/>
    </source>
</evidence>
<dbReference type="InterPro" id="IPR036640">
    <property type="entry name" value="ABC1_TM_sf"/>
</dbReference>
<dbReference type="InterPro" id="IPR011527">
    <property type="entry name" value="ABC1_TM_dom"/>
</dbReference>
<keyword evidence="4 9" id="KW-0812">Transmembrane</keyword>
<evidence type="ECO:0000256" key="9">
    <source>
        <dbReference type="SAM" id="Phobius"/>
    </source>
</evidence>